<feature type="chain" id="PRO_5034112125" description="Mid2 domain-containing protein" evidence="3">
    <location>
        <begin position="21"/>
        <end position="329"/>
    </location>
</feature>
<evidence type="ECO:0000313" key="4">
    <source>
        <dbReference type="EMBL" id="KAF7673688.1"/>
    </source>
</evidence>
<evidence type="ECO:0000256" key="2">
    <source>
        <dbReference type="SAM" id="Phobius"/>
    </source>
</evidence>
<feature type="compositionally biased region" description="Low complexity" evidence="1">
    <location>
        <begin position="192"/>
        <end position="210"/>
    </location>
</feature>
<keyword evidence="5" id="KW-1185">Reference proteome</keyword>
<name>A0A8H7EBK3_9PLEO</name>
<keyword evidence="2" id="KW-1133">Transmembrane helix</keyword>
<keyword evidence="2" id="KW-0472">Membrane</keyword>
<feature type="signal peptide" evidence="3">
    <location>
        <begin position="1"/>
        <end position="20"/>
    </location>
</feature>
<accession>A0A8H7EBK3</accession>
<keyword evidence="2" id="KW-0812">Transmembrane</keyword>
<evidence type="ECO:0000256" key="1">
    <source>
        <dbReference type="SAM" id="MobiDB-lite"/>
    </source>
</evidence>
<dbReference type="EMBL" id="JAAABM010000012">
    <property type="protein sequence ID" value="KAF7673688.1"/>
    <property type="molecule type" value="Genomic_DNA"/>
</dbReference>
<evidence type="ECO:0000313" key="5">
    <source>
        <dbReference type="Proteomes" id="UP000596902"/>
    </source>
</evidence>
<protein>
    <recommendedName>
        <fullName evidence="6">Mid2 domain-containing protein</fullName>
    </recommendedName>
</protein>
<keyword evidence="3" id="KW-0732">Signal</keyword>
<feature type="transmembrane region" description="Helical" evidence="2">
    <location>
        <begin position="214"/>
        <end position="239"/>
    </location>
</feature>
<reference evidence="4" key="1">
    <citation type="submission" date="2020-01" db="EMBL/GenBank/DDBJ databases">
        <authorList>
            <person name="Feng Z.H.Z."/>
        </authorList>
    </citation>
    <scope>NUCLEOTIDE SEQUENCE</scope>
    <source>
        <strain evidence="4">CBS107.38</strain>
    </source>
</reference>
<sequence>MAFTLLTFALLGPAMAYAAAFSIPEPTQYTPTMDGWSPAPTAAPQLPLDLSRRQQGSNTCGYVSGSGISVSPVTCSNPTDVCATNRDFGIHGCCQSGLGTSCTIATACIASTAMSASCTNDACSSDAAIAKCTASSAPACYQWQFIYDRIVLTQYGCAASAFTSTAYHSLGMSLPTSSAARETVTATVTKESISTPTSSSSSSSSSSTSSKPSLGAIVGGTIGACLFVSFILFVVFLAWRRRKEAAKDNPRSAGASHPTSQQTMVEYNPMGFLSPGFSSSGLPSPASPYGDNSKTWQQYLSRMGRGRDQVDIVEVDGTSRAVEAPTAEK</sequence>
<evidence type="ECO:0000256" key="3">
    <source>
        <dbReference type="SAM" id="SignalP"/>
    </source>
</evidence>
<feature type="region of interest" description="Disordered" evidence="1">
    <location>
        <begin position="188"/>
        <end position="210"/>
    </location>
</feature>
<dbReference type="Proteomes" id="UP000596902">
    <property type="component" value="Unassembled WGS sequence"/>
</dbReference>
<gene>
    <name evidence="4" type="ORF">GT037_008303</name>
</gene>
<organism evidence="4 5">
    <name type="scientific">Alternaria burnsii</name>
    <dbReference type="NCBI Taxonomy" id="1187904"/>
    <lineage>
        <taxon>Eukaryota</taxon>
        <taxon>Fungi</taxon>
        <taxon>Dikarya</taxon>
        <taxon>Ascomycota</taxon>
        <taxon>Pezizomycotina</taxon>
        <taxon>Dothideomycetes</taxon>
        <taxon>Pleosporomycetidae</taxon>
        <taxon>Pleosporales</taxon>
        <taxon>Pleosporineae</taxon>
        <taxon>Pleosporaceae</taxon>
        <taxon>Alternaria</taxon>
        <taxon>Alternaria sect. Alternaria</taxon>
    </lineage>
</organism>
<proteinExistence type="predicted"/>
<comment type="caution">
    <text evidence="4">The sequence shown here is derived from an EMBL/GenBank/DDBJ whole genome shotgun (WGS) entry which is preliminary data.</text>
</comment>
<reference evidence="4" key="2">
    <citation type="submission" date="2020-08" db="EMBL/GenBank/DDBJ databases">
        <title>Draft Genome Sequence of Cumin Blight Pathogen Alternaria burnsii.</title>
        <authorList>
            <person name="Feng Z."/>
        </authorList>
    </citation>
    <scope>NUCLEOTIDE SEQUENCE</scope>
    <source>
        <strain evidence="4">CBS107.38</strain>
    </source>
</reference>
<dbReference type="AlphaFoldDB" id="A0A8H7EBK3"/>
<feature type="region of interest" description="Disordered" evidence="1">
    <location>
        <begin position="279"/>
        <end position="298"/>
    </location>
</feature>
<feature type="compositionally biased region" description="Low complexity" evidence="1">
    <location>
        <begin position="279"/>
        <end position="290"/>
    </location>
</feature>
<dbReference type="RefSeq" id="XP_038784015.1">
    <property type="nucleotide sequence ID" value="XM_038933350.1"/>
</dbReference>
<evidence type="ECO:0008006" key="6">
    <source>
        <dbReference type="Google" id="ProtNLM"/>
    </source>
</evidence>
<dbReference type="GeneID" id="62206528"/>